<dbReference type="PANTHER" id="PTHR12934">
    <property type="entry name" value="50S RIBOSOMAL PROTEIN L15"/>
    <property type="match status" value="1"/>
</dbReference>
<dbReference type="SUPFAM" id="SSF52080">
    <property type="entry name" value="Ribosomal proteins L15p and L18e"/>
    <property type="match status" value="1"/>
</dbReference>
<feature type="domain" description="Large ribosomal subunit protein uL15/eL18" evidence="6">
    <location>
        <begin position="77"/>
        <end position="145"/>
    </location>
</feature>
<dbReference type="InterPro" id="IPR030878">
    <property type="entry name" value="Ribosomal_uL15"/>
</dbReference>
<dbReference type="InterPro" id="IPR005749">
    <property type="entry name" value="Ribosomal_uL15_bac-type"/>
</dbReference>
<dbReference type="AlphaFoldDB" id="A0A369KFB9"/>
<comment type="subunit">
    <text evidence="4">Part of the 50S ribosomal subunit.</text>
</comment>
<evidence type="ECO:0000313" key="8">
    <source>
        <dbReference type="Proteomes" id="UP000253816"/>
    </source>
</evidence>
<organism evidence="7 8">
    <name type="scientific">Candidatus Similichlamydia laticola</name>
    <dbReference type="NCBI Taxonomy" id="2170265"/>
    <lineage>
        <taxon>Bacteria</taxon>
        <taxon>Pseudomonadati</taxon>
        <taxon>Chlamydiota</taxon>
        <taxon>Chlamydiia</taxon>
        <taxon>Parachlamydiales</taxon>
        <taxon>Candidatus Parilichlamydiaceae</taxon>
        <taxon>Candidatus Similichlamydia</taxon>
    </lineage>
</organism>
<keyword evidence="8" id="KW-1185">Reference proteome</keyword>
<comment type="function">
    <text evidence="4">Binds to the 23S rRNA.</text>
</comment>
<dbReference type="InterPro" id="IPR001196">
    <property type="entry name" value="Ribosomal_uL15_CS"/>
</dbReference>
<dbReference type="EMBL" id="QQBG01000017">
    <property type="protein sequence ID" value="RDB31395.1"/>
    <property type="molecule type" value="Genomic_DNA"/>
</dbReference>
<dbReference type="InterPro" id="IPR036227">
    <property type="entry name" value="Ribosomal_uL15/eL18_sf"/>
</dbReference>
<dbReference type="InterPro" id="IPR021131">
    <property type="entry name" value="Ribosomal_uL15/eL18"/>
</dbReference>
<accession>A0A369KFB9</accession>
<keyword evidence="4" id="KW-0694">RNA-binding</keyword>
<comment type="similarity">
    <text evidence="1 4 5">Belongs to the universal ribosomal protein uL15 family.</text>
</comment>
<name>A0A369KFB9_9BACT</name>
<evidence type="ECO:0000259" key="6">
    <source>
        <dbReference type="Pfam" id="PF00828"/>
    </source>
</evidence>
<dbReference type="GO" id="GO:0006412">
    <property type="term" value="P:translation"/>
    <property type="evidence" value="ECO:0007669"/>
    <property type="project" value="UniProtKB-UniRule"/>
</dbReference>
<proteinExistence type="inferred from homology"/>
<dbReference type="NCBIfam" id="TIGR01071">
    <property type="entry name" value="rplO_bact"/>
    <property type="match status" value="1"/>
</dbReference>
<keyword evidence="2 4" id="KW-0689">Ribosomal protein</keyword>
<dbReference type="HAMAP" id="MF_01341">
    <property type="entry name" value="Ribosomal_uL15"/>
    <property type="match status" value="1"/>
</dbReference>
<dbReference type="GO" id="GO:0003735">
    <property type="term" value="F:structural constituent of ribosome"/>
    <property type="evidence" value="ECO:0007669"/>
    <property type="project" value="InterPro"/>
</dbReference>
<evidence type="ECO:0000256" key="5">
    <source>
        <dbReference type="RuleBase" id="RU003888"/>
    </source>
</evidence>
<comment type="caution">
    <text evidence="7">The sequence shown here is derived from an EMBL/GenBank/DDBJ whole genome shotgun (WGS) entry which is preliminary data.</text>
</comment>
<evidence type="ECO:0000313" key="7">
    <source>
        <dbReference type="EMBL" id="RDB31395.1"/>
    </source>
</evidence>
<gene>
    <name evidence="4" type="primary">rplO</name>
    <name evidence="7" type="ORF">HAT2_00500</name>
</gene>
<evidence type="ECO:0000256" key="4">
    <source>
        <dbReference type="HAMAP-Rule" id="MF_01341"/>
    </source>
</evidence>
<dbReference type="PANTHER" id="PTHR12934:SF11">
    <property type="entry name" value="LARGE RIBOSOMAL SUBUNIT PROTEIN UL15M"/>
    <property type="match status" value="1"/>
</dbReference>
<dbReference type="GO" id="GO:0022625">
    <property type="term" value="C:cytosolic large ribosomal subunit"/>
    <property type="evidence" value="ECO:0007669"/>
    <property type="project" value="TreeGrafter"/>
</dbReference>
<dbReference type="PROSITE" id="PS00475">
    <property type="entry name" value="RIBOSOMAL_L15"/>
    <property type="match status" value="1"/>
</dbReference>
<dbReference type="Gene3D" id="3.100.10.10">
    <property type="match status" value="1"/>
</dbReference>
<reference evidence="7 8" key="1">
    <citation type="submission" date="2018-07" db="EMBL/GenBank/DDBJ databases">
        <title>Comparative genomics of the Candidatus Parilichlamydiaceae reveals evidence of convergent evolution and genome reduction in the phylum Chlamydiae.</title>
        <authorList>
            <person name="Taylor-Brown A."/>
            <person name="Polkinghorne A."/>
        </authorList>
    </citation>
    <scope>NUCLEOTIDE SEQUENCE [LARGE SCALE GENOMIC DNA]</scope>
    <source>
        <strain evidence="7 8">Hat2</strain>
    </source>
</reference>
<dbReference type="OrthoDB" id="9810293at2"/>
<keyword evidence="3 4" id="KW-0687">Ribonucleoprotein</keyword>
<evidence type="ECO:0000256" key="2">
    <source>
        <dbReference type="ARBA" id="ARBA00022980"/>
    </source>
</evidence>
<keyword evidence="4" id="KW-0699">rRNA-binding</keyword>
<dbReference type="GO" id="GO:0019843">
    <property type="term" value="F:rRNA binding"/>
    <property type="evidence" value="ECO:0007669"/>
    <property type="project" value="UniProtKB-UniRule"/>
</dbReference>
<dbReference type="Proteomes" id="UP000253816">
    <property type="component" value="Unassembled WGS sequence"/>
</dbReference>
<dbReference type="Pfam" id="PF00828">
    <property type="entry name" value="Ribosomal_L27A"/>
    <property type="match status" value="1"/>
</dbReference>
<evidence type="ECO:0000256" key="1">
    <source>
        <dbReference type="ARBA" id="ARBA00007320"/>
    </source>
</evidence>
<sequence length="149" mass="16220">MIELYDLGSFVPRKKKVRVGRGNGSRFGTTCGRGMKGAGSRSGYKKRLGNEGGNLPFFRRFPKRGFGRGNLAKPLDVINLDQIDALFSDGEEVTLASLKEKGFFSGPSYGLKVLGRGELKKKVSVSACKVSRSARLKLDENGIECVTAR</sequence>
<evidence type="ECO:0000256" key="3">
    <source>
        <dbReference type="ARBA" id="ARBA00023274"/>
    </source>
</evidence>
<protein>
    <recommendedName>
        <fullName evidence="4">Large ribosomal subunit protein uL15</fullName>
    </recommendedName>
</protein>